<organism evidence="2 3">
    <name type="scientific">Pararge aegeria aegeria</name>
    <dbReference type="NCBI Taxonomy" id="348720"/>
    <lineage>
        <taxon>Eukaryota</taxon>
        <taxon>Metazoa</taxon>
        <taxon>Ecdysozoa</taxon>
        <taxon>Arthropoda</taxon>
        <taxon>Hexapoda</taxon>
        <taxon>Insecta</taxon>
        <taxon>Pterygota</taxon>
        <taxon>Neoptera</taxon>
        <taxon>Endopterygota</taxon>
        <taxon>Lepidoptera</taxon>
        <taxon>Glossata</taxon>
        <taxon>Ditrysia</taxon>
        <taxon>Papilionoidea</taxon>
        <taxon>Nymphalidae</taxon>
        <taxon>Satyrinae</taxon>
        <taxon>Satyrini</taxon>
        <taxon>Parargina</taxon>
        <taxon>Pararge</taxon>
    </lineage>
</organism>
<dbReference type="Gene3D" id="3.90.1200.10">
    <property type="match status" value="1"/>
</dbReference>
<name>A0A8S4SD48_9NEOP</name>
<reference evidence="2" key="1">
    <citation type="submission" date="2022-03" db="EMBL/GenBank/DDBJ databases">
        <authorList>
            <person name="Lindestad O."/>
        </authorList>
    </citation>
    <scope>NUCLEOTIDE SEQUENCE</scope>
</reference>
<keyword evidence="3" id="KW-1185">Reference proteome</keyword>
<dbReference type="InterPro" id="IPR011009">
    <property type="entry name" value="Kinase-like_dom_sf"/>
</dbReference>
<dbReference type="AlphaFoldDB" id="A0A8S4SD48"/>
<dbReference type="Proteomes" id="UP000838756">
    <property type="component" value="Unassembled WGS sequence"/>
</dbReference>
<evidence type="ECO:0000313" key="3">
    <source>
        <dbReference type="Proteomes" id="UP000838756"/>
    </source>
</evidence>
<dbReference type="SMART" id="SM00587">
    <property type="entry name" value="CHK"/>
    <property type="match status" value="1"/>
</dbReference>
<dbReference type="InterPro" id="IPR015897">
    <property type="entry name" value="CHK_kinase-like"/>
</dbReference>
<dbReference type="SUPFAM" id="SSF56112">
    <property type="entry name" value="Protein kinase-like (PK-like)"/>
    <property type="match status" value="1"/>
</dbReference>
<protein>
    <submittedName>
        <fullName evidence="2">Jg26566 protein</fullName>
    </submittedName>
</protein>
<evidence type="ECO:0000259" key="1">
    <source>
        <dbReference type="SMART" id="SM00587"/>
    </source>
</evidence>
<feature type="domain" description="CHK kinase-like" evidence="1">
    <location>
        <begin position="1"/>
        <end position="155"/>
    </location>
</feature>
<gene>
    <name evidence="2" type="primary">jg26566</name>
    <name evidence="2" type="ORF">PAEG_LOCUS23792</name>
</gene>
<evidence type="ECO:0000313" key="2">
    <source>
        <dbReference type="EMBL" id="CAH2260891.1"/>
    </source>
</evidence>
<comment type="caution">
    <text evidence="2">The sequence shown here is derived from an EMBL/GenBank/DDBJ whole genome shotgun (WGS) entry which is preliminary data.</text>
</comment>
<accession>A0A8S4SD48</accession>
<dbReference type="PANTHER" id="PTHR11012:SF30">
    <property type="entry name" value="PROTEIN KINASE-LIKE DOMAIN-CONTAINING"/>
    <property type="match status" value="1"/>
</dbReference>
<sequence length="257" mass="29785">MSLDVNISEPDEFNCVELHNCIQSVAAIKEIRDYTYHVDIVSESFQTSLNLIDKTNIKENLEQNKDNILDLLRRYTKPRKYNVFCHGDYWINNILFKEGEEQKICFLDFQAMRFASPVTDILYFLYICTDSKFRANYFTDLINDYHDSLKSFLDLFQIDADEVFPKNEFENDLEEMLPFGLLVALIELKLVTTTPDDVEITENMDTPGLGDIIYMPGGEELYKLRVNDVIDESDANGVLNQLLNDLNVKKPQLSITS</sequence>
<dbReference type="EMBL" id="CAKXAJ010026172">
    <property type="protein sequence ID" value="CAH2260891.1"/>
    <property type="molecule type" value="Genomic_DNA"/>
</dbReference>
<dbReference type="Pfam" id="PF02958">
    <property type="entry name" value="EcKL"/>
    <property type="match status" value="1"/>
</dbReference>
<dbReference type="InterPro" id="IPR004119">
    <property type="entry name" value="EcKL"/>
</dbReference>
<proteinExistence type="predicted"/>
<dbReference type="OrthoDB" id="191037at2759"/>
<dbReference type="PANTHER" id="PTHR11012">
    <property type="entry name" value="PROTEIN KINASE-LIKE DOMAIN-CONTAINING"/>
    <property type="match status" value="1"/>
</dbReference>